<keyword evidence="10" id="KW-1185">Reference proteome</keyword>
<comment type="similarity">
    <text evidence="1 6">Belongs to the metallo-dependent hydrolases superfamily. Adenine deaminase family.</text>
</comment>
<dbReference type="InterPro" id="IPR032466">
    <property type="entry name" value="Metal_Hydrolase"/>
</dbReference>
<dbReference type="Gene3D" id="2.30.40.10">
    <property type="entry name" value="Urease, subunit C, domain 1"/>
    <property type="match status" value="1"/>
</dbReference>
<dbReference type="GO" id="GO:0006146">
    <property type="term" value="P:adenine catabolic process"/>
    <property type="evidence" value="ECO:0007669"/>
    <property type="project" value="InterPro"/>
</dbReference>
<evidence type="ECO:0000256" key="4">
    <source>
        <dbReference type="ARBA" id="ARBA00023211"/>
    </source>
</evidence>
<dbReference type="EMBL" id="WMIE01000002">
    <property type="protein sequence ID" value="MTH77262.1"/>
    <property type="molecule type" value="Genomic_DNA"/>
</dbReference>
<evidence type="ECO:0000313" key="9">
    <source>
        <dbReference type="EMBL" id="MTH77262.1"/>
    </source>
</evidence>
<dbReference type="InterPro" id="IPR026912">
    <property type="entry name" value="Adenine_deam_C"/>
</dbReference>
<evidence type="ECO:0000256" key="3">
    <source>
        <dbReference type="ARBA" id="ARBA00022801"/>
    </source>
</evidence>
<reference evidence="9 10" key="1">
    <citation type="submission" date="2019-11" db="EMBL/GenBank/DDBJ databases">
        <authorList>
            <person name="Dong K."/>
        </authorList>
    </citation>
    <scope>NUCLEOTIDE SEQUENCE [LARGE SCALE GENOMIC DNA]</scope>
    <source>
        <strain evidence="9 10">NBRC 111993</strain>
    </source>
</reference>
<feature type="domain" description="Amidohydrolase-related" evidence="7">
    <location>
        <begin position="76"/>
        <end position="364"/>
    </location>
</feature>
<dbReference type="OrthoDB" id="9775607at2"/>
<comment type="cofactor">
    <cofactor evidence="6">
        <name>Mn(2+)</name>
        <dbReference type="ChEBI" id="CHEBI:29035"/>
    </cofactor>
</comment>
<protein>
    <recommendedName>
        <fullName evidence="2 6">Adenine deaminase</fullName>
        <shortName evidence="6">Adenase</shortName>
        <shortName evidence="6">Adenine aminase</shortName>
        <ecNumber evidence="2 6">3.5.4.2</ecNumber>
    </recommendedName>
</protein>
<keyword evidence="3 6" id="KW-0378">Hydrolase</keyword>
<dbReference type="Proteomes" id="UP000478183">
    <property type="component" value="Unassembled WGS sequence"/>
</dbReference>
<feature type="domain" description="Adenine deaminase C-terminal" evidence="8">
    <location>
        <begin position="419"/>
        <end position="585"/>
    </location>
</feature>
<evidence type="ECO:0000256" key="6">
    <source>
        <dbReference type="HAMAP-Rule" id="MF_01518"/>
    </source>
</evidence>
<proteinExistence type="inferred from homology"/>
<dbReference type="InterPro" id="IPR006679">
    <property type="entry name" value="Adenine_deam"/>
</dbReference>
<evidence type="ECO:0000256" key="2">
    <source>
        <dbReference type="ARBA" id="ARBA00012782"/>
    </source>
</evidence>
<evidence type="ECO:0000313" key="10">
    <source>
        <dbReference type="Proteomes" id="UP000478183"/>
    </source>
</evidence>
<dbReference type="AlphaFoldDB" id="A0A6L6J577"/>
<dbReference type="InterPro" id="IPR006680">
    <property type="entry name" value="Amidohydro-rel"/>
</dbReference>
<dbReference type="InterPro" id="IPR011059">
    <property type="entry name" value="Metal-dep_hydrolase_composite"/>
</dbReference>
<dbReference type="SUPFAM" id="SSF51338">
    <property type="entry name" value="Composite domain of metallo-dependent hydrolases"/>
    <property type="match status" value="1"/>
</dbReference>
<comment type="catalytic activity">
    <reaction evidence="5 6">
        <text>adenine + H2O + H(+) = hypoxanthine + NH4(+)</text>
        <dbReference type="Rhea" id="RHEA:23688"/>
        <dbReference type="ChEBI" id="CHEBI:15377"/>
        <dbReference type="ChEBI" id="CHEBI:15378"/>
        <dbReference type="ChEBI" id="CHEBI:16708"/>
        <dbReference type="ChEBI" id="CHEBI:17368"/>
        <dbReference type="ChEBI" id="CHEBI:28938"/>
        <dbReference type="EC" id="3.5.4.2"/>
    </reaction>
</comment>
<dbReference type="GO" id="GO:0000034">
    <property type="term" value="F:adenine deaminase activity"/>
    <property type="evidence" value="ECO:0007669"/>
    <property type="project" value="UniProtKB-UniRule"/>
</dbReference>
<dbReference type="RefSeq" id="WP_155094645.1">
    <property type="nucleotide sequence ID" value="NZ_WMIE01000002.1"/>
</dbReference>
<comment type="caution">
    <text evidence="9">The sequence shown here is derived from an EMBL/GenBank/DDBJ whole genome shotgun (WGS) entry which is preliminary data.</text>
</comment>
<accession>A0A6L6J577</accession>
<dbReference type="Gene3D" id="3.20.20.140">
    <property type="entry name" value="Metal-dependent hydrolases"/>
    <property type="match status" value="1"/>
</dbReference>
<dbReference type="EC" id="3.5.4.2" evidence="2 6"/>
<organism evidence="9 10">
    <name type="scientific">Paracoccus aestuariivivens</name>
    <dbReference type="NCBI Taxonomy" id="1820333"/>
    <lineage>
        <taxon>Bacteria</taxon>
        <taxon>Pseudomonadati</taxon>
        <taxon>Pseudomonadota</taxon>
        <taxon>Alphaproteobacteria</taxon>
        <taxon>Rhodobacterales</taxon>
        <taxon>Paracoccaceae</taxon>
        <taxon>Paracoccus</taxon>
    </lineage>
</organism>
<evidence type="ECO:0000256" key="1">
    <source>
        <dbReference type="ARBA" id="ARBA00006773"/>
    </source>
</evidence>
<evidence type="ECO:0000256" key="5">
    <source>
        <dbReference type="ARBA" id="ARBA00047720"/>
    </source>
</evidence>
<evidence type="ECO:0000259" key="7">
    <source>
        <dbReference type="Pfam" id="PF01979"/>
    </source>
</evidence>
<dbReference type="SUPFAM" id="SSF51556">
    <property type="entry name" value="Metallo-dependent hydrolases"/>
    <property type="match status" value="1"/>
</dbReference>
<dbReference type="HAMAP" id="MF_01518">
    <property type="entry name" value="Adenine_deamin"/>
    <property type="match status" value="1"/>
</dbReference>
<name>A0A6L6J577_9RHOB</name>
<dbReference type="NCBIfam" id="TIGR01178">
    <property type="entry name" value="ade"/>
    <property type="match status" value="1"/>
</dbReference>
<dbReference type="Pfam" id="PF13382">
    <property type="entry name" value="Adenine_deam_C"/>
    <property type="match status" value="1"/>
</dbReference>
<keyword evidence="4 6" id="KW-0464">Manganese</keyword>
<gene>
    <name evidence="6 9" type="primary">ade</name>
    <name evidence="9" type="ORF">GL286_05940</name>
</gene>
<dbReference type="PANTHER" id="PTHR11113">
    <property type="entry name" value="N-ACETYLGLUCOSAMINE-6-PHOSPHATE DEACETYLASE"/>
    <property type="match status" value="1"/>
</dbReference>
<evidence type="ECO:0000259" key="8">
    <source>
        <dbReference type="Pfam" id="PF13382"/>
    </source>
</evidence>
<sequence length="592" mass="62544">MLKPWIEAQPRLVEVAAGRAYADLVIRGGVWVNVHTRELIEGMDIAVADGRVAYVGPDAGTSVGPETQVIEAKGRYMMPGLIDAHMHVESGMLTPAGFAAAVIPHGTTTMFHDPHEIANVLGLEGVRLMRDESLIQPVSMFTQMPSCAPSAPGLETTGAPITEGEVAQAMGWEGIIGLGEMMNFPGVAAGDPQMLGEIAATRAAGKTVGGHYASPDLGRPFHAYVAGGAADDHETTSEAQGIARVRQGMGCMMRLGSAWYDVETQITAITEKGLDPRFFILCTDDCHSGTLVNDGHMNRVVRHAIACGCDPLIAIQMATINSASHFGQERELGSITPGRRADVILTSDLRSLPIEMVIAQGQLVAEDGKLLVACPRIDWPERARKSIRLGKELAGADFEVRASGDQARVRVIGVVENQAPTKALEADLPIRDGVVEGQGDTCQIALVERHQGTGGVVNGFVSGFGYQGRVAVASTVAHDSHHMIVVGTDRETMAAAANHLGQLGGGVTVFRDGAELASVALPIGGLMSDRPAEEVAEAAQAIVQAMQDCGCSLNNAYMQHSLLALVVIPELRISDLGIVDVRSFELVDLIVS</sequence>
<dbReference type="Pfam" id="PF01979">
    <property type="entry name" value="Amidohydro_1"/>
    <property type="match status" value="1"/>
</dbReference>
<dbReference type="PANTHER" id="PTHR11113:SF2">
    <property type="entry name" value="ADENINE DEAMINASE"/>
    <property type="match status" value="1"/>
</dbReference>